<protein>
    <submittedName>
        <fullName evidence="2">Uncharacterized protein</fullName>
    </submittedName>
</protein>
<feature type="region of interest" description="Disordered" evidence="1">
    <location>
        <begin position="32"/>
        <end position="68"/>
    </location>
</feature>
<reference evidence="2 3" key="1">
    <citation type="journal article" date="2013" name="Genome Announc.">
        <title>Draft Genome Sequences of Helicobacter pylori Strains Isolated from Regions of Low and High Gastric Cancer Risk in Colombia.</title>
        <authorList>
            <person name="Sheh A."/>
            <person name="Piazuelo M.B."/>
            <person name="Wilson K.T."/>
            <person name="Correa P."/>
            <person name="Fox J.G."/>
        </authorList>
    </citation>
    <scope>NUCLEOTIDE SEQUENCE [LARGE SCALE GENOMIC DNA]</scope>
    <source>
        <strain evidence="2 3">PZ5024</strain>
    </source>
</reference>
<dbReference type="PATRIC" id="fig|1337391.3.peg.937"/>
<organism evidence="2 3">
    <name type="scientific">Helicobacter pylori PZ5024</name>
    <dbReference type="NCBI Taxonomy" id="1337391"/>
    <lineage>
        <taxon>Bacteria</taxon>
        <taxon>Pseudomonadati</taxon>
        <taxon>Campylobacterota</taxon>
        <taxon>Epsilonproteobacteria</taxon>
        <taxon>Campylobacterales</taxon>
        <taxon>Helicobacteraceae</taxon>
        <taxon>Helicobacter</taxon>
    </lineage>
</organism>
<proteinExistence type="predicted"/>
<dbReference type="Proteomes" id="UP000015645">
    <property type="component" value="Unassembled WGS sequence"/>
</dbReference>
<evidence type="ECO:0000313" key="3">
    <source>
        <dbReference type="Proteomes" id="UP000015645"/>
    </source>
</evidence>
<dbReference type="EMBL" id="ASYS01000216">
    <property type="protein sequence ID" value="EQD97349.1"/>
    <property type="molecule type" value="Genomic_DNA"/>
</dbReference>
<evidence type="ECO:0000313" key="2">
    <source>
        <dbReference type="EMBL" id="EQD97349.1"/>
    </source>
</evidence>
<name>T2T0P8_HELPX</name>
<evidence type="ECO:0000256" key="1">
    <source>
        <dbReference type="SAM" id="MobiDB-lite"/>
    </source>
</evidence>
<accession>T2T0P8</accession>
<comment type="caution">
    <text evidence="2">The sequence shown here is derived from an EMBL/GenBank/DDBJ whole genome shotgun (WGS) entry which is preliminary data.</text>
</comment>
<sequence length="68" mass="7815">MRTKGKESRKQTNEMQKSFNEFKEITQAIQEQKERTLTPTLKTVHKTELKPPSNITDAKKSVLEPIGS</sequence>
<gene>
    <name evidence="2" type="ORF">L931_09050</name>
</gene>
<dbReference type="AlphaFoldDB" id="T2T0P8"/>